<dbReference type="Proteomes" id="UP000054630">
    <property type="component" value="Unassembled WGS sequence"/>
</dbReference>
<keyword evidence="3" id="KW-1185">Reference proteome</keyword>
<organism evidence="2 3">
    <name type="scientific">Trichinella nelsoni</name>
    <dbReference type="NCBI Taxonomy" id="6336"/>
    <lineage>
        <taxon>Eukaryota</taxon>
        <taxon>Metazoa</taxon>
        <taxon>Ecdysozoa</taxon>
        <taxon>Nematoda</taxon>
        <taxon>Enoplea</taxon>
        <taxon>Dorylaimia</taxon>
        <taxon>Trichinellida</taxon>
        <taxon>Trichinellidae</taxon>
        <taxon>Trichinella</taxon>
    </lineage>
</organism>
<reference evidence="2 3" key="1">
    <citation type="submission" date="2015-01" db="EMBL/GenBank/DDBJ databases">
        <title>Evolution of Trichinella species and genotypes.</title>
        <authorList>
            <person name="Korhonen P.K."/>
            <person name="Edoardo P."/>
            <person name="Giuseppe L.R."/>
            <person name="Gasser R.B."/>
        </authorList>
    </citation>
    <scope>NUCLEOTIDE SEQUENCE [LARGE SCALE GENOMIC DNA]</scope>
    <source>
        <strain evidence="2">ISS37</strain>
    </source>
</reference>
<accession>A0A0V0RLN5</accession>
<gene>
    <name evidence="2" type="ORF">T07_4958</name>
</gene>
<sequence>MPDCVFLEIAADMDRANEIGGDYGSGCFLERLASCQRCVKARDRKEGKCAGQYRPSPNSDGRVNNLVEEADEPARGSGPLQDIPKK</sequence>
<proteinExistence type="predicted"/>
<evidence type="ECO:0000256" key="1">
    <source>
        <dbReference type="SAM" id="MobiDB-lite"/>
    </source>
</evidence>
<dbReference type="AlphaFoldDB" id="A0A0V0RLN5"/>
<name>A0A0V0RLN5_9BILA</name>
<evidence type="ECO:0000313" key="3">
    <source>
        <dbReference type="Proteomes" id="UP000054630"/>
    </source>
</evidence>
<dbReference type="EMBL" id="JYDL01000132">
    <property type="protein sequence ID" value="KRX15393.1"/>
    <property type="molecule type" value="Genomic_DNA"/>
</dbReference>
<feature type="region of interest" description="Disordered" evidence="1">
    <location>
        <begin position="44"/>
        <end position="86"/>
    </location>
</feature>
<protein>
    <submittedName>
        <fullName evidence="2">Uncharacterized protein</fullName>
    </submittedName>
</protein>
<comment type="caution">
    <text evidence="2">The sequence shown here is derived from an EMBL/GenBank/DDBJ whole genome shotgun (WGS) entry which is preliminary data.</text>
</comment>
<evidence type="ECO:0000313" key="2">
    <source>
        <dbReference type="EMBL" id="KRX15393.1"/>
    </source>
</evidence>